<dbReference type="SUPFAM" id="SSF56112">
    <property type="entry name" value="Protein kinase-like (PK-like)"/>
    <property type="match status" value="1"/>
</dbReference>
<protein>
    <recommendedName>
        <fullName evidence="1">Protein kinase domain-containing protein</fullName>
    </recommendedName>
</protein>
<dbReference type="AlphaFoldDB" id="A0A0D6LK81"/>
<dbReference type="GO" id="GO:0043235">
    <property type="term" value="C:receptor complex"/>
    <property type="evidence" value="ECO:0007669"/>
    <property type="project" value="TreeGrafter"/>
</dbReference>
<dbReference type="InterPro" id="IPR050122">
    <property type="entry name" value="RTK"/>
</dbReference>
<dbReference type="EMBL" id="KE125196">
    <property type="protein sequence ID" value="EPB70391.1"/>
    <property type="molecule type" value="Genomic_DNA"/>
</dbReference>
<sequence>MRDSICFDKCFESHYQAQSRNGTQPGVCLRYGFWFPKGKGKIKVPVAIKLVKGTCTGKEAMKYLYEHRIIHRDLAARNVLVKRHNHVEVTDFGLAKLLDYGQEKVKVMEGKDNLMLYNWMHQKSLLQSPYQGMDICSIKNFLKEGNRLSQPNNCSSELYQVLLQCK</sequence>
<proteinExistence type="predicted"/>
<dbReference type="GO" id="GO:0005524">
    <property type="term" value="F:ATP binding"/>
    <property type="evidence" value="ECO:0007669"/>
    <property type="project" value="InterPro"/>
</dbReference>
<dbReference type="InterPro" id="IPR011009">
    <property type="entry name" value="Kinase-like_dom_sf"/>
</dbReference>
<dbReference type="GO" id="GO:0043066">
    <property type="term" value="P:negative regulation of apoptotic process"/>
    <property type="evidence" value="ECO:0007669"/>
    <property type="project" value="TreeGrafter"/>
</dbReference>
<feature type="domain" description="Protein kinase" evidence="1">
    <location>
        <begin position="1"/>
        <end position="166"/>
    </location>
</feature>
<dbReference type="GO" id="GO:0008284">
    <property type="term" value="P:positive regulation of cell population proliferation"/>
    <property type="evidence" value="ECO:0007669"/>
    <property type="project" value="TreeGrafter"/>
</dbReference>
<gene>
    <name evidence="2" type="ORF">ANCCEY_10521</name>
</gene>
<name>A0A0D6LK81_9BILA</name>
<dbReference type="PROSITE" id="PS00109">
    <property type="entry name" value="PROTEIN_KINASE_TYR"/>
    <property type="match status" value="1"/>
</dbReference>
<dbReference type="PROSITE" id="PS50011">
    <property type="entry name" value="PROTEIN_KINASE_DOM"/>
    <property type="match status" value="1"/>
</dbReference>
<dbReference type="PANTHER" id="PTHR24416:SF566">
    <property type="entry name" value="EPIDERMAL GROWTH FACTOR RECEPTOR"/>
    <property type="match status" value="1"/>
</dbReference>
<dbReference type="InterPro" id="IPR020635">
    <property type="entry name" value="Tyr_kinase_cat_dom"/>
</dbReference>
<evidence type="ECO:0000313" key="2">
    <source>
        <dbReference type="EMBL" id="EPB70391.1"/>
    </source>
</evidence>
<dbReference type="SMART" id="SM00219">
    <property type="entry name" value="TyrKc"/>
    <property type="match status" value="1"/>
</dbReference>
<accession>A0A0D6LK81</accession>
<dbReference type="InterPro" id="IPR008266">
    <property type="entry name" value="Tyr_kinase_AS"/>
</dbReference>
<reference evidence="2 3" key="1">
    <citation type="submission" date="2013-05" db="EMBL/GenBank/DDBJ databases">
        <title>Draft genome of the parasitic nematode Anyclostoma ceylanicum.</title>
        <authorList>
            <person name="Mitreva M."/>
        </authorList>
    </citation>
    <scope>NUCLEOTIDE SEQUENCE [LARGE SCALE GENOMIC DNA]</scope>
</reference>
<organism evidence="2 3">
    <name type="scientific">Ancylostoma ceylanicum</name>
    <dbReference type="NCBI Taxonomy" id="53326"/>
    <lineage>
        <taxon>Eukaryota</taxon>
        <taxon>Metazoa</taxon>
        <taxon>Ecdysozoa</taxon>
        <taxon>Nematoda</taxon>
        <taxon>Chromadorea</taxon>
        <taxon>Rhabditida</taxon>
        <taxon>Rhabditina</taxon>
        <taxon>Rhabditomorpha</taxon>
        <taxon>Strongyloidea</taxon>
        <taxon>Ancylostomatidae</taxon>
        <taxon>Ancylostomatinae</taxon>
        <taxon>Ancylostoma</taxon>
    </lineage>
</organism>
<dbReference type="GO" id="GO:0007169">
    <property type="term" value="P:cell surface receptor protein tyrosine kinase signaling pathway"/>
    <property type="evidence" value="ECO:0007669"/>
    <property type="project" value="TreeGrafter"/>
</dbReference>
<dbReference type="InterPro" id="IPR000719">
    <property type="entry name" value="Prot_kinase_dom"/>
</dbReference>
<dbReference type="GO" id="GO:0004714">
    <property type="term" value="F:transmembrane receptor protein tyrosine kinase activity"/>
    <property type="evidence" value="ECO:0007669"/>
    <property type="project" value="TreeGrafter"/>
</dbReference>
<dbReference type="Proteomes" id="UP000054495">
    <property type="component" value="Unassembled WGS sequence"/>
</dbReference>
<keyword evidence="3" id="KW-1185">Reference proteome</keyword>
<dbReference type="GO" id="GO:0022008">
    <property type="term" value="P:neurogenesis"/>
    <property type="evidence" value="ECO:0007669"/>
    <property type="project" value="TreeGrafter"/>
</dbReference>
<dbReference type="PANTHER" id="PTHR24416">
    <property type="entry name" value="TYROSINE-PROTEIN KINASE RECEPTOR"/>
    <property type="match status" value="1"/>
</dbReference>
<evidence type="ECO:0000259" key="1">
    <source>
        <dbReference type="PROSITE" id="PS50011"/>
    </source>
</evidence>
<dbReference type="Gene3D" id="1.10.510.10">
    <property type="entry name" value="Transferase(Phosphotransferase) domain 1"/>
    <property type="match status" value="1"/>
</dbReference>
<evidence type="ECO:0000313" key="3">
    <source>
        <dbReference type="Proteomes" id="UP000054495"/>
    </source>
</evidence>
<dbReference type="GO" id="GO:0009925">
    <property type="term" value="C:basal plasma membrane"/>
    <property type="evidence" value="ECO:0007669"/>
    <property type="project" value="TreeGrafter"/>
</dbReference>
<dbReference type="InterPro" id="IPR001245">
    <property type="entry name" value="Ser-Thr/Tyr_kinase_cat_dom"/>
</dbReference>
<dbReference type="Pfam" id="PF07714">
    <property type="entry name" value="PK_Tyr_Ser-Thr"/>
    <property type="match status" value="2"/>
</dbReference>